<dbReference type="AlphaFoldDB" id="A0A8J6Y9A6"/>
<dbReference type="SMART" id="SM00634">
    <property type="entry name" value="BID_1"/>
    <property type="match status" value="1"/>
</dbReference>
<dbReference type="Pfam" id="PF02369">
    <property type="entry name" value="Big_1"/>
    <property type="match status" value="1"/>
</dbReference>
<dbReference type="InterPro" id="IPR003344">
    <property type="entry name" value="Big_1_dom"/>
</dbReference>
<proteinExistence type="inferred from homology"/>
<sequence>MQFTCADYATPPHLGVSNSFVVEPGAYSGMQVLLPGQNPQGGTASGFTGNPDVQAAGSGFSIRIRAVDQYFNRVPGIGSHVAITSTDENLGFAPDPVVVNGELLIPVTVYRAGRQTISAADDDISGIDPFTSSEFEVTSGPYTDLLILAPGESLSPGAESGRSGTATDQSINYAFTVTVYATDQWFNPVAGVTDLLRITSGDPMAQLPADAPMIDGTADFAVRLSTGGFQQITAVNVTQPTMAVSTTEVKMISSGFHLEAEINPSTVQAGSPFSLTVKVTNDAGSVIQEINSSVTVEVRNASTQNPGQGTLANTNFQLLQGQHTETETYTFAEDIVLVITDDAGNIPALTGVLTVLPGAPSAILLTSNPPWLKGNNTALLTARVEDAFQNGVPGLPVAFTLLTNKGQLTPLAEQTDDSGAATAEFLSPREPNVDTVRAVSGALSIELDIETALVDPNAPGGTLTNYPNPFHPDETPTTIAYVLEDNASVRMRIYTLSGGLVLNKQFTAGDMGARAGLNEVPWDGRNGVGEPVASGGYILFIEAEGNGATMHIMRRK</sequence>
<dbReference type="InterPro" id="IPR013783">
    <property type="entry name" value="Ig-like_fold"/>
</dbReference>
<feature type="non-terminal residue" evidence="3">
    <location>
        <position position="556"/>
    </location>
</feature>
<comment type="similarity">
    <text evidence="1">Belongs to the intimin/invasin family.</text>
</comment>
<gene>
    <name evidence="3" type="ORF">IFK94_16370</name>
</gene>
<organism evidence="3 4">
    <name type="scientific">Candidatus Polarisedimenticola svalbardensis</name>
    <dbReference type="NCBI Taxonomy" id="2886004"/>
    <lineage>
        <taxon>Bacteria</taxon>
        <taxon>Pseudomonadati</taxon>
        <taxon>Acidobacteriota</taxon>
        <taxon>Candidatus Polarisedimenticolia</taxon>
        <taxon>Candidatus Polarisedimenticolales</taxon>
        <taxon>Candidatus Polarisedimenticolaceae</taxon>
        <taxon>Candidatus Polarisedimenticola</taxon>
    </lineage>
</organism>
<accession>A0A8J6Y9A6</accession>
<evidence type="ECO:0000313" key="4">
    <source>
        <dbReference type="Proteomes" id="UP000648239"/>
    </source>
</evidence>
<reference evidence="3 4" key="1">
    <citation type="submission" date="2020-08" db="EMBL/GenBank/DDBJ databases">
        <title>Acidobacteriota in marine sediments use diverse sulfur dissimilation pathways.</title>
        <authorList>
            <person name="Wasmund K."/>
        </authorList>
    </citation>
    <scope>NUCLEOTIDE SEQUENCE [LARGE SCALE GENOMIC DNA]</scope>
    <source>
        <strain evidence="3">MAG AM4</strain>
    </source>
</reference>
<protein>
    <submittedName>
        <fullName evidence="3">Ig-like domain-containing protein</fullName>
    </submittedName>
</protein>
<evidence type="ECO:0000256" key="1">
    <source>
        <dbReference type="ARBA" id="ARBA00010116"/>
    </source>
</evidence>
<evidence type="ECO:0000259" key="2">
    <source>
        <dbReference type="SMART" id="SM00634"/>
    </source>
</evidence>
<dbReference type="SUPFAM" id="SSF49373">
    <property type="entry name" value="Invasin/intimin cell-adhesion fragments"/>
    <property type="match status" value="1"/>
</dbReference>
<feature type="domain" description="Big-1" evidence="2">
    <location>
        <begin position="361"/>
        <end position="449"/>
    </location>
</feature>
<dbReference type="Gene3D" id="2.60.40.4070">
    <property type="match status" value="1"/>
</dbReference>
<name>A0A8J6Y9A6_9BACT</name>
<comment type="caution">
    <text evidence="3">The sequence shown here is derived from an EMBL/GenBank/DDBJ whole genome shotgun (WGS) entry which is preliminary data.</text>
</comment>
<dbReference type="EMBL" id="JACXWD010000165">
    <property type="protein sequence ID" value="MBD3869695.1"/>
    <property type="molecule type" value="Genomic_DNA"/>
</dbReference>
<evidence type="ECO:0000313" key="3">
    <source>
        <dbReference type="EMBL" id="MBD3869695.1"/>
    </source>
</evidence>
<dbReference type="Gene3D" id="2.60.40.10">
    <property type="entry name" value="Immunoglobulins"/>
    <property type="match status" value="1"/>
</dbReference>
<dbReference type="Proteomes" id="UP000648239">
    <property type="component" value="Unassembled WGS sequence"/>
</dbReference>
<dbReference type="InterPro" id="IPR008964">
    <property type="entry name" value="Invasin/intimin_cell_adhesion"/>
</dbReference>